<dbReference type="Gene3D" id="3.10.196.10">
    <property type="entry name" value="Vitamin B12-dependent methionine synthase, activation domain"/>
    <property type="match status" value="1"/>
</dbReference>
<dbReference type="PIRSF" id="PIRSF000381">
    <property type="entry name" value="MetH"/>
    <property type="match status" value="1"/>
</dbReference>
<gene>
    <name evidence="15" type="primary">metH2</name>
    <name evidence="15" type="ORF">GCM10007925_09600</name>
</gene>
<reference evidence="16" key="1">
    <citation type="journal article" date="2019" name="Int. J. Syst. Evol. Microbiol.">
        <title>The Global Catalogue of Microorganisms (GCM) 10K type strain sequencing project: providing services to taxonomists for standard genome sequencing and annotation.</title>
        <authorList>
            <consortium name="The Broad Institute Genomics Platform"/>
            <consortium name="The Broad Institute Genome Sequencing Center for Infectious Disease"/>
            <person name="Wu L."/>
            <person name="Ma J."/>
        </authorList>
    </citation>
    <scope>NUCLEOTIDE SEQUENCE [LARGE SCALE GENOMIC DNA]</scope>
    <source>
        <strain evidence="16">NBRC 102146</strain>
    </source>
</reference>
<evidence type="ECO:0000256" key="5">
    <source>
        <dbReference type="ARBA" id="ARBA00022723"/>
    </source>
</evidence>
<dbReference type="Pfam" id="PF02310">
    <property type="entry name" value="B12-binding"/>
    <property type="match status" value="1"/>
</dbReference>
<dbReference type="PANTHER" id="PTHR45833:SF1">
    <property type="entry name" value="METHIONINE SYNTHASE"/>
    <property type="match status" value="1"/>
</dbReference>
<dbReference type="SUPFAM" id="SSF52242">
    <property type="entry name" value="Cobalamin (vitamin B12)-binding domain"/>
    <property type="match status" value="1"/>
</dbReference>
<dbReference type="SUPFAM" id="SSF47644">
    <property type="entry name" value="Methionine synthase domain"/>
    <property type="match status" value="1"/>
</dbReference>
<dbReference type="InterPro" id="IPR050554">
    <property type="entry name" value="Met_Synthase/Corrinoid"/>
</dbReference>
<dbReference type="PROSITE" id="PS50972">
    <property type="entry name" value="PTERIN_BINDING"/>
    <property type="match status" value="1"/>
</dbReference>
<dbReference type="Proteomes" id="UP001156703">
    <property type="component" value="Unassembled WGS sequence"/>
</dbReference>
<evidence type="ECO:0000256" key="10">
    <source>
        <dbReference type="SAM" id="MobiDB-lite"/>
    </source>
</evidence>
<evidence type="ECO:0000259" key="11">
    <source>
        <dbReference type="PROSITE" id="PS50972"/>
    </source>
</evidence>
<evidence type="ECO:0000259" key="12">
    <source>
        <dbReference type="PROSITE" id="PS50974"/>
    </source>
</evidence>
<dbReference type="Pfam" id="PF00809">
    <property type="entry name" value="Pterin_bind"/>
    <property type="match status" value="1"/>
</dbReference>
<dbReference type="EMBL" id="BSOO01000006">
    <property type="protein sequence ID" value="GLR47249.1"/>
    <property type="molecule type" value="Genomic_DNA"/>
</dbReference>
<feature type="domain" description="Pterin-binding" evidence="11">
    <location>
        <begin position="12"/>
        <end position="272"/>
    </location>
</feature>
<feature type="domain" description="AdoMet activation" evidence="12">
    <location>
        <begin position="552"/>
        <end position="866"/>
    </location>
</feature>
<feature type="domain" description="B12-binding" evidence="13">
    <location>
        <begin position="401"/>
        <end position="536"/>
    </location>
</feature>
<keyword evidence="4 9" id="KW-0808">Transferase</keyword>
<dbReference type="InterPro" id="IPR037010">
    <property type="entry name" value="VitB12-dep_Met_synth_activ_sf"/>
</dbReference>
<dbReference type="CDD" id="cd02069">
    <property type="entry name" value="methionine_synthase_B12_BD"/>
    <property type="match status" value="1"/>
</dbReference>
<evidence type="ECO:0000256" key="6">
    <source>
        <dbReference type="ARBA" id="ARBA00022737"/>
    </source>
</evidence>
<evidence type="ECO:0000256" key="3">
    <source>
        <dbReference type="ARBA" id="ARBA00022628"/>
    </source>
</evidence>
<comment type="similarity">
    <text evidence="1">Belongs to the vitamin-B12 dependent methionine synthase family.</text>
</comment>
<dbReference type="PROSITE" id="PS50974">
    <property type="entry name" value="ADOMET_ACTIVATION"/>
    <property type="match status" value="1"/>
</dbReference>
<feature type="region of interest" description="Disordered" evidence="10">
    <location>
        <begin position="537"/>
        <end position="560"/>
    </location>
</feature>
<evidence type="ECO:0000256" key="2">
    <source>
        <dbReference type="ARBA" id="ARBA00022603"/>
    </source>
</evidence>
<dbReference type="InterPro" id="IPR006158">
    <property type="entry name" value="Cobalamin-bd"/>
</dbReference>
<keyword evidence="16" id="KW-1185">Reference proteome</keyword>
<dbReference type="Gene3D" id="3.20.20.20">
    <property type="entry name" value="Dihydropteroate synthase-like"/>
    <property type="match status" value="1"/>
</dbReference>
<dbReference type="InterPro" id="IPR036724">
    <property type="entry name" value="Cobalamin-bd_sf"/>
</dbReference>
<dbReference type="InterPro" id="IPR033706">
    <property type="entry name" value="Met_synthase_B12-bd"/>
</dbReference>
<dbReference type="Pfam" id="PF02607">
    <property type="entry name" value="B12-binding_2"/>
    <property type="match status" value="1"/>
</dbReference>
<sequence>MTTDSAGAAARFVNIGERTNVTGSAKFKKLILGGDYDAAVEVARDQVENGAQVIDVNMDEALLDSEAAMTVFLKRIAAEPDIARVPVMIDSSKWSVILAGLKCVSGKPIVNSISLKEGEAPFLEQARTARAFGAAVVVMAFDETGQADTAARKVEICERAYALLVGDGFPPEDIIFDPNIFAVATGIDEHRRYAIDFIEAARIIRERCPGAHISGGLSNLSFSFRGNEPVRRAMHSVFLYHAIPAGLDMAIVNAGQLDVYDAIDPELREACEDVILDRREDSTERLIALAERFRGTDAAVEIAQAAWRSWPVRERLAHALVKGIDAHIVDDTEEARHTVKRPIEVIEGPLMDGMNIVGDLFGSGKMFLPQVVKSARVMKKAVAHLLPFIEAEKVAGESSGKGKVVMATVKGDVHDIGKNIVGVVLQCNGFEVIDLGVMTPWPKILEAANENGADMIGLSGLITPSLDEMVTVAEEMERAGMNRPLLIGGATTSRAHTALRIAPRYSGPVIHVLDASRAVGVASALVSDGPQRAELIGRTASDYQQLREQREGRGQSDLSPLAEARANRFAGESAGPSPRPLRPGLHRFDDWDLADLRQVIDWTPFFRAWELHGVYPAILDDAVVGKEARSLFHDAEAMLDRIIEERWLTARGAVGLWPANREGDDVIADGKRLPFLRQQVKKREGRANMCLSDFVAEADDWMGGFAVAIHGIEPHLARFQADKDDYSDILLKALADRLAEAFAERLHQHVRTELWGYAPDENLTNEELIRETYRGIRPAPGYPACPDHSLKPILVELLGGGEPAGVRLTESFAMLPASAVSGFYFAHPDSAYFGVARIGQDQLEDYAARRGVDVETASRWLRPNLD</sequence>
<comment type="caution">
    <text evidence="15">The sequence shown here is derived from an EMBL/GenBank/DDBJ whole genome shotgun (WGS) entry which is preliminary data.</text>
</comment>
<evidence type="ECO:0000313" key="15">
    <source>
        <dbReference type="EMBL" id="GLR47249.1"/>
    </source>
</evidence>
<evidence type="ECO:0000256" key="9">
    <source>
        <dbReference type="PROSITE-ProRule" id="PRU00346"/>
    </source>
</evidence>
<dbReference type="Gene3D" id="1.10.288.10">
    <property type="entry name" value="Cobalamin-dependent Methionine Synthase, domain 2"/>
    <property type="match status" value="1"/>
</dbReference>
<dbReference type="Gene3D" id="3.40.50.280">
    <property type="entry name" value="Cobalamin-binding domain"/>
    <property type="match status" value="1"/>
</dbReference>
<dbReference type="PANTHER" id="PTHR45833">
    <property type="entry name" value="METHIONINE SYNTHASE"/>
    <property type="match status" value="1"/>
</dbReference>
<evidence type="ECO:0000259" key="14">
    <source>
        <dbReference type="PROSITE" id="PS51337"/>
    </source>
</evidence>
<keyword evidence="6" id="KW-0677">Repeat</keyword>
<dbReference type="SUPFAM" id="SSF56507">
    <property type="entry name" value="Methionine synthase activation domain-like"/>
    <property type="match status" value="1"/>
</dbReference>
<dbReference type="NCBIfam" id="TIGR02082">
    <property type="entry name" value="metH"/>
    <property type="match status" value="1"/>
</dbReference>
<accession>A0ABQ5Z386</accession>
<dbReference type="Gene3D" id="1.10.1240.10">
    <property type="entry name" value="Methionine synthase domain"/>
    <property type="match status" value="1"/>
</dbReference>
<evidence type="ECO:0000256" key="8">
    <source>
        <dbReference type="NCBIfam" id="TIGR02082"/>
    </source>
</evidence>
<evidence type="ECO:0000313" key="16">
    <source>
        <dbReference type="Proteomes" id="UP001156703"/>
    </source>
</evidence>
<feature type="domain" description="B12-binding N-terminal" evidence="14">
    <location>
        <begin position="303"/>
        <end position="397"/>
    </location>
</feature>
<organism evidence="15 16">
    <name type="scientific">Sphingomonas astaxanthinifaciens DSM 22298</name>
    <dbReference type="NCBI Taxonomy" id="1123267"/>
    <lineage>
        <taxon>Bacteria</taxon>
        <taxon>Pseudomonadati</taxon>
        <taxon>Pseudomonadota</taxon>
        <taxon>Alphaproteobacteria</taxon>
        <taxon>Sphingomonadales</taxon>
        <taxon>Sphingomonadaceae</taxon>
        <taxon>Sphingomonas</taxon>
    </lineage>
</organism>
<keyword evidence="5" id="KW-0479">Metal-binding</keyword>
<dbReference type="PROSITE" id="PS51332">
    <property type="entry name" value="B12_BINDING"/>
    <property type="match status" value="1"/>
</dbReference>
<dbReference type="EC" id="2.1.1.13" evidence="8"/>
<dbReference type="InterPro" id="IPR003759">
    <property type="entry name" value="Cbl-bd_cap"/>
</dbReference>
<name>A0ABQ5Z386_9SPHN</name>
<dbReference type="Pfam" id="PF02965">
    <property type="entry name" value="Met_synt_B12"/>
    <property type="match status" value="1"/>
</dbReference>
<dbReference type="InterPro" id="IPR011822">
    <property type="entry name" value="MetH"/>
</dbReference>
<dbReference type="InterPro" id="IPR000489">
    <property type="entry name" value="Pterin-binding_dom"/>
</dbReference>
<keyword evidence="3" id="KW-0846">Cobalamin</keyword>
<evidence type="ECO:0000256" key="7">
    <source>
        <dbReference type="ARBA" id="ARBA00023285"/>
    </source>
</evidence>
<dbReference type="RefSeq" id="WP_029940047.1">
    <property type="nucleotide sequence ID" value="NZ_BSOO01000006.1"/>
</dbReference>
<dbReference type="InterPro" id="IPR004223">
    <property type="entry name" value="VitB12-dep_Met_synth_activ_dom"/>
</dbReference>
<protein>
    <recommendedName>
        <fullName evidence="8">Methionine synthase</fullName>
        <ecNumber evidence="8">2.1.1.13</ecNumber>
    </recommendedName>
</protein>
<keyword evidence="7" id="KW-0170">Cobalt</keyword>
<dbReference type="SMART" id="SM01018">
    <property type="entry name" value="B12-binding_2"/>
    <property type="match status" value="1"/>
</dbReference>
<dbReference type="InterPro" id="IPR036594">
    <property type="entry name" value="Meth_synthase_dom"/>
</dbReference>
<dbReference type="InterPro" id="IPR011005">
    <property type="entry name" value="Dihydropteroate_synth-like_sf"/>
</dbReference>
<dbReference type="CDD" id="cd00740">
    <property type="entry name" value="MeTr"/>
    <property type="match status" value="1"/>
</dbReference>
<keyword evidence="2 9" id="KW-0489">Methyltransferase</keyword>
<feature type="compositionally biased region" description="Basic and acidic residues" evidence="10">
    <location>
        <begin position="545"/>
        <end position="554"/>
    </location>
</feature>
<dbReference type="SUPFAM" id="SSF51717">
    <property type="entry name" value="Dihydropteroate synthetase-like"/>
    <property type="match status" value="1"/>
</dbReference>
<proteinExistence type="inferred from homology"/>
<evidence type="ECO:0000256" key="4">
    <source>
        <dbReference type="ARBA" id="ARBA00022679"/>
    </source>
</evidence>
<evidence type="ECO:0000259" key="13">
    <source>
        <dbReference type="PROSITE" id="PS51332"/>
    </source>
</evidence>
<evidence type="ECO:0000256" key="1">
    <source>
        <dbReference type="ARBA" id="ARBA00010398"/>
    </source>
</evidence>
<dbReference type="PROSITE" id="PS51337">
    <property type="entry name" value="B12_BINDING_NTER"/>
    <property type="match status" value="1"/>
</dbReference>